<dbReference type="PROSITE" id="PS50181">
    <property type="entry name" value="FBOX"/>
    <property type="match status" value="1"/>
</dbReference>
<evidence type="ECO:0000313" key="2">
    <source>
        <dbReference type="EMBL" id="OOF98784.1"/>
    </source>
</evidence>
<dbReference type="OrthoDB" id="2522477at2759"/>
<evidence type="ECO:0000259" key="1">
    <source>
        <dbReference type="PROSITE" id="PS50181"/>
    </source>
</evidence>
<evidence type="ECO:0000313" key="3">
    <source>
        <dbReference type="Proteomes" id="UP000188318"/>
    </source>
</evidence>
<gene>
    <name evidence="2" type="ORF">ASPCADRAFT_162485</name>
</gene>
<dbReference type="Pfam" id="PF12937">
    <property type="entry name" value="F-box-like"/>
    <property type="match status" value="1"/>
</dbReference>
<dbReference type="EMBL" id="KV907495">
    <property type="protein sequence ID" value="OOF98784.1"/>
    <property type="molecule type" value="Genomic_DNA"/>
</dbReference>
<sequence>MNLFVLPPELLEAILTRVSSRASLVSLARVCQQLRPVVERVLYQSVYLGNHDGEKFAYALDCLPARAAYVQELLVHYHYVDVPDEEDYYPCYAESLAPTIERLVNLRSLVVKGLEYDVDREDDDEYLGGYERVIEETKKWNDLFARSAMPGSQILQSLTKCQLIMDDLSRSEPPWDFRLRGTVMIHPYLKDLTLVGANVSGLEDSLMASIRSTSLERLSLLCCDAAPRGIQDLLSLPRVLKHFTYKGAPWTHRPYNLMEDRQRCIDAIKVQADSLLSLDLDFYPGKWDNLALDFRDFLCLEQLTVDPSALRGDGHFDPKKNNEVCLWKSPELECQLPRSIKRLVFFEYHEHSTPDLYTLPLIYNWVSRGSLPNLDTITIQSAKSSEDAILNSPFGDSSGRSVFQALQQVGVQLRVERVPDSTEAGYQLLDCDRCGVCWRIRGIHFL</sequence>
<dbReference type="Proteomes" id="UP000188318">
    <property type="component" value="Unassembled WGS sequence"/>
</dbReference>
<reference evidence="3" key="1">
    <citation type="journal article" date="2017" name="Genome Biol.">
        <title>Comparative genomics reveals high biological diversity and specific adaptations in the industrially and medically important fungal genus Aspergillus.</title>
        <authorList>
            <person name="de Vries R.P."/>
            <person name="Riley R."/>
            <person name="Wiebenga A."/>
            <person name="Aguilar-Osorio G."/>
            <person name="Amillis S."/>
            <person name="Uchima C.A."/>
            <person name="Anderluh G."/>
            <person name="Asadollahi M."/>
            <person name="Askin M."/>
            <person name="Barry K."/>
            <person name="Battaglia E."/>
            <person name="Bayram O."/>
            <person name="Benocci T."/>
            <person name="Braus-Stromeyer S.A."/>
            <person name="Caldana C."/>
            <person name="Canovas D."/>
            <person name="Cerqueira G.C."/>
            <person name="Chen F."/>
            <person name="Chen W."/>
            <person name="Choi C."/>
            <person name="Clum A."/>
            <person name="Dos Santos R.A."/>
            <person name="Damasio A.R."/>
            <person name="Diallinas G."/>
            <person name="Emri T."/>
            <person name="Fekete E."/>
            <person name="Flipphi M."/>
            <person name="Freyberg S."/>
            <person name="Gallo A."/>
            <person name="Gournas C."/>
            <person name="Habgood R."/>
            <person name="Hainaut M."/>
            <person name="Harispe M.L."/>
            <person name="Henrissat B."/>
            <person name="Hilden K.S."/>
            <person name="Hope R."/>
            <person name="Hossain A."/>
            <person name="Karabika E."/>
            <person name="Karaffa L."/>
            <person name="Karanyi Z."/>
            <person name="Krasevec N."/>
            <person name="Kuo A."/>
            <person name="Kusch H."/>
            <person name="LaButti K."/>
            <person name="Lagendijk E.L."/>
            <person name="Lapidus A."/>
            <person name="Levasseur A."/>
            <person name="Lindquist E."/>
            <person name="Lipzen A."/>
            <person name="Logrieco A.F."/>
            <person name="MacCabe A."/>
            <person name="Maekelae M.R."/>
            <person name="Malavazi I."/>
            <person name="Melin P."/>
            <person name="Meyer V."/>
            <person name="Mielnichuk N."/>
            <person name="Miskei M."/>
            <person name="Molnar A.P."/>
            <person name="Mule G."/>
            <person name="Ngan C.Y."/>
            <person name="Orejas M."/>
            <person name="Orosz E."/>
            <person name="Ouedraogo J.P."/>
            <person name="Overkamp K.M."/>
            <person name="Park H.-S."/>
            <person name="Perrone G."/>
            <person name="Piumi F."/>
            <person name="Punt P.J."/>
            <person name="Ram A.F."/>
            <person name="Ramon A."/>
            <person name="Rauscher S."/>
            <person name="Record E."/>
            <person name="Riano-Pachon D.M."/>
            <person name="Robert V."/>
            <person name="Roehrig J."/>
            <person name="Ruller R."/>
            <person name="Salamov A."/>
            <person name="Salih N.S."/>
            <person name="Samson R.A."/>
            <person name="Sandor E."/>
            <person name="Sanguinetti M."/>
            <person name="Schuetze T."/>
            <person name="Sepcic K."/>
            <person name="Shelest E."/>
            <person name="Sherlock G."/>
            <person name="Sophianopoulou V."/>
            <person name="Squina F.M."/>
            <person name="Sun H."/>
            <person name="Susca A."/>
            <person name="Todd R.B."/>
            <person name="Tsang A."/>
            <person name="Unkles S.E."/>
            <person name="van de Wiele N."/>
            <person name="van Rossen-Uffink D."/>
            <person name="Oliveira J.V."/>
            <person name="Vesth T.C."/>
            <person name="Visser J."/>
            <person name="Yu J.-H."/>
            <person name="Zhou M."/>
            <person name="Andersen M.R."/>
            <person name="Archer D.B."/>
            <person name="Baker S.E."/>
            <person name="Benoit I."/>
            <person name="Brakhage A.A."/>
            <person name="Braus G.H."/>
            <person name="Fischer R."/>
            <person name="Frisvad J.C."/>
            <person name="Goldman G.H."/>
            <person name="Houbraken J."/>
            <person name="Oakley B."/>
            <person name="Pocsi I."/>
            <person name="Scazzocchio C."/>
            <person name="Seiboth B."/>
            <person name="vanKuyk P.A."/>
            <person name="Wortman J."/>
            <person name="Dyer P.S."/>
            <person name="Grigoriev I.V."/>
        </authorList>
    </citation>
    <scope>NUCLEOTIDE SEQUENCE [LARGE SCALE GENOMIC DNA]</scope>
    <source>
        <strain evidence="3">ITEM 5010</strain>
    </source>
</reference>
<dbReference type="SUPFAM" id="SSF81383">
    <property type="entry name" value="F-box domain"/>
    <property type="match status" value="1"/>
</dbReference>
<keyword evidence="3" id="KW-1185">Reference proteome</keyword>
<organism evidence="2 3">
    <name type="scientific">Aspergillus carbonarius (strain ITEM 5010)</name>
    <dbReference type="NCBI Taxonomy" id="602072"/>
    <lineage>
        <taxon>Eukaryota</taxon>
        <taxon>Fungi</taxon>
        <taxon>Dikarya</taxon>
        <taxon>Ascomycota</taxon>
        <taxon>Pezizomycotina</taxon>
        <taxon>Eurotiomycetes</taxon>
        <taxon>Eurotiomycetidae</taxon>
        <taxon>Eurotiales</taxon>
        <taxon>Aspergillaceae</taxon>
        <taxon>Aspergillus</taxon>
        <taxon>Aspergillus subgen. Circumdati</taxon>
    </lineage>
</organism>
<accession>A0A1R3RWC1</accession>
<dbReference type="VEuPathDB" id="FungiDB:ASPCADRAFT_162485"/>
<name>A0A1R3RWC1_ASPC5</name>
<feature type="domain" description="F-box" evidence="1">
    <location>
        <begin position="1"/>
        <end position="46"/>
    </location>
</feature>
<proteinExistence type="predicted"/>
<dbReference type="CDD" id="cd09917">
    <property type="entry name" value="F-box_SF"/>
    <property type="match status" value="1"/>
</dbReference>
<dbReference type="OMA" id="TYKGAPW"/>
<dbReference type="InterPro" id="IPR036047">
    <property type="entry name" value="F-box-like_dom_sf"/>
</dbReference>
<dbReference type="AlphaFoldDB" id="A0A1R3RWC1"/>
<dbReference type="InterPro" id="IPR001810">
    <property type="entry name" value="F-box_dom"/>
</dbReference>
<protein>
    <recommendedName>
        <fullName evidence="1">F-box domain-containing protein</fullName>
    </recommendedName>
</protein>